<feature type="transmembrane region" description="Helical" evidence="6">
    <location>
        <begin position="84"/>
        <end position="103"/>
    </location>
</feature>
<dbReference type="Gene3D" id="1.20.1720.10">
    <property type="entry name" value="Multidrug resistance protein D"/>
    <property type="match status" value="1"/>
</dbReference>
<dbReference type="HOGENOM" id="CLU_783140_0_0_1"/>
<keyword evidence="9" id="KW-1185">Reference proteome</keyword>
<comment type="similarity">
    <text evidence="2">Belongs to the major facilitator superfamily. TCR/Tet family.</text>
</comment>
<comment type="caution">
    <text evidence="8">The sequence shown here is derived from an EMBL/GenBank/DDBJ whole genome shotgun (WGS) entry which is preliminary data.</text>
</comment>
<name>H0EQ37_GLAL7</name>
<keyword evidence="3 6" id="KW-0812">Transmembrane</keyword>
<comment type="subcellular location">
    <subcellularLocation>
        <location evidence="1">Membrane</location>
        <topology evidence="1">Multi-pass membrane protein</topology>
    </subcellularLocation>
</comment>
<dbReference type="AlphaFoldDB" id="H0EQ37"/>
<sequence length="354" mass="37105">MACLMAAVFVAALDVTIIVTALPTISPYVLTYNTSSPLWGSLSDIFGRKPVLLSGIAIFFIGSLMCGAAPSLSILLAGRAVQGLGGAGCIVLVNICVSDLFSLRDRGFYFGLIGVMWALASGIGPVIGGVFTQSLSTYHRARFCTLVVHSKATQPTNANSRGPSNNRLVMILLGLNFGGSTYPWSSATVICLIIFGASTFGHYIPAVYLGIILTPLGIGLFITFPPATNWIKLIIFQIIGAVGLGLNFEGPLLALQAVVGNKDVAMATATFGFVRSMSNAFSIVIGGVVFANVMARQRPQLGRVLGDDIAEQLAGDAAANIGVIDGLSESEKVVVKMALLKAVKAMWILVTTLK</sequence>
<accession>H0EQ37</accession>
<evidence type="ECO:0000256" key="1">
    <source>
        <dbReference type="ARBA" id="ARBA00004141"/>
    </source>
</evidence>
<dbReference type="InterPro" id="IPR036259">
    <property type="entry name" value="MFS_trans_sf"/>
</dbReference>
<feature type="transmembrane region" description="Helical" evidence="6">
    <location>
        <begin position="109"/>
        <end position="132"/>
    </location>
</feature>
<gene>
    <name evidence="8" type="ORF">M7I_4780</name>
</gene>
<dbReference type="GO" id="GO:0022857">
    <property type="term" value="F:transmembrane transporter activity"/>
    <property type="evidence" value="ECO:0007669"/>
    <property type="project" value="InterPro"/>
</dbReference>
<dbReference type="PANTHER" id="PTHR23501:SF102">
    <property type="entry name" value="DRUG TRANSPORTER, PUTATIVE (AFU_ORTHOLOGUE AFUA_3G08530)-RELATED"/>
    <property type="match status" value="1"/>
</dbReference>
<dbReference type="SUPFAM" id="SSF103473">
    <property type="entry name" value="MFS general substrate transporter"/>
    <property type="match status" value="1"/>
</dbReference>
<keyword evidence="5 6" id="KW-0472">Membrane</keyword>
<dbReference type="InterPro" id="IPR011701">
    <property type="entry name" value="MFS"/>
</dbReference>
<dbReference type="GO" id="GO:0005886">
    <property type="term" value="C:plasma membrane"/>
    <property type="evidence" value="ECO:0007669"/>
    <property type="project" value="TreeGrafter"/>
</dbReference>
<evidence type="ECO:0000256" key="4">
    <source>
        <dbReference type="ARBA" id="ARBA00022989"/>
    </source>
</evidence>
<evidence type="ECO:0000256" key="3">
    <source>
        <dbReference type="ARBA" id="ARBA00022692"/>
    </source>
</evidence>
<protein>
    <submittedName>
        <fullName evidence="8">Putative Uncharacterized MFS-type transporter</fullName>
    </submittedName>
</protein>
<reference evidence="8 9" key="1">
    <citation type="journal article" date="2012" name="Eukaryot. Cell">
        <title>Genome sequence of the fungus Glarea lozoyensis: the first genome sequence of a species from the Helotiaceae family.</title>
        <authorList>
            <person name="Youssar L."/>
            <person name="Gruening B.A."/>
            <person name="Erxleben A."/>
            <person name="Guenther S."/>
            <person name="Huettel W."/>
        </authorList>
    </citation>
    <scope>NUCLEOTIDE SEQUENCE [LARGE SCALE GENOMIC DNA]</scope>
    <source>
        <strain evidence="9">ATCC 74030 / MF5533</strain>
    </source>
</reference>
<feature type="transmembrane region" description="Helical" evidence="6">
    <location>
        <begin position="234"/>
        <end position="257"/>
    </location>
</feature>
<dbReference type="PROSITE" id="PS50850">
    <property type="entry name" value="MFS"/>
    <property type="match status" value="1"/>
</dbReference>
<feature type="transmembrane region" description="Helical" evidence="6">
    <location>
        <begin position="51"/>
        <end position="77"/>
    </location>
</feature>
<dbReference type="Proteomes" id="UP000005446">
    <property type="component" value="Unassembled WGS sequence"/>
</dbReference>
<organism evidence="8 9">
    <name type="scientific">Glarea lozoyensis (strain ATCC 74030 / MF5533)</name>
    <dbReference type="NCBI Taxonomy" id="1104152"/>
    <lineage>
        <taxon>Eukaryota</taxon>
        <taxon>Fungi</taxon>
        <taxon>Dikarya</taxon>
        <taxon>Ascomycota</taxon>
        <taxon>Pezizomycotina</taxon>
        <taxon>Leotiomycetes</taxon>
        <taxon>Helotiales</taxon>
        <taxon>Helotiaceae</taxon>
        <taxon>Glarea</taxon>
    </lineage>
</organism>
<feature type="transmembrane region" description="Helical" evidence="6">
    <location>
        <begin position="168"/>
        <end position="197"/>
    </location>
</feature>
<feature type="transmembrane region" description="Helical" evidence="6">
    <location>
        <begin position="277"/>
        <end position="295"/>
    </location>
</feature>
<evidence type="ECO:0000256" key="2">
    <source>
        <dbReference type="ARBA" id="ARBA00007520"/>
    </source>
</evidence>
<dbReference type="Pfam" id="PF07690">
    <property type="entry name" value="MFS_1"/>
    <property type="match status" value="1"/>
</dbReference>
<dbReference type="InterPro" id="IPR020846">
    <property type="entry name" value="MFS_dom"/>
</dbReference>
<dbReference type="InParanoid" id="H0EQ37"/>
<evidence type="ECO:0000259" key="7">
    <source>
        <dbReference type="PROSITE" id="PS50850"/>
    </source>
</evidence>
<dbReference type="PANTHER" id="PTHR23501">
    <property type="entry name" value="MAJOR FACILITATOR SUPERFAMILY"/>
    <property type="match status" value="1"/>
</dbReference>
<proteinExistence type="inferred from homology"/>
<feature type="domain" description="Major facilitator superfamily (MFS) profile" evidence="7">
    <location>
        <begin position="1"/>
        <end position="354"/>
    </location>
</feature>
<evidence type="ECO:0000313" key="9">
    <source>
        <dbReference type="Proteomes" id="UP000005446"/>
    </source>
</evidence>
<dbReference type="EMBL" id="AGUE01000118">
    <property type="protein sequence ID" value="EHK99376.1"/>
    <property type="molecule type" value="Genomic_DNA"/>
</dbReference>
<keyword evidence="4 6" id="KW-1133">Transmembrane helix</keyword>
<evidence type="ECO:0000313" key="8">
    <source>
        <dbReference type="EMBL" id="EHK99376.1"/>
    </source>
</evidence>
<feature type="transmembrane region" description="Helical" evidence="6">
    <location>
        <begin position="203"/>
        <end position="222"/>
    </location>
</feature>
<evidence type="ECO:0000256" key="5">
    <source>
        <dbReference type="ARBA" id="ARBA00023136"/>
    </source>
</evidence>
<evidence type="ECO:0000256" key="6">
    <source>
        <dbReference type="SAM" id="Phobius"/>
    </source>
</evidence>
<dbReference type="OrthoDB" id="3934656at2759"/>